<protein>
    <submittedName>
        <fullName evidence="1">Uncharacterized protein</fullName>
    </submittedName>
</protein>
<name>F4WEN1_ACREC</name>
<evidence type="ECO:0000313" key="2">
    <source>
        <dbReference type="Proteomes" id="UP000007755"/>
    </source>
</evidence>
<dbReference type="AlphaFoldDB" id="F4WEN1"/>
<dbReference type="OrthoDB" id="7548305at2759"/>
<sequence length="168" mass="19762">MEILPLIPLFLGLRINVLPFNRDLEYNYNVTKTITIFRDPLQVTQYTASITCHTEDSYNSLLCLLHDIDIISTLIFQSLNTTNEVAHEQYKTNDDWFSKYIHTMEIIDDKLNISTIMEVQLPPDPWNPEGTPVFREITQLKLIKITSPRTKVFDDLVRNKYEWIDLLK</sequence>
<gene>
    <name evidence="1" type="ORF">G5I_04038</name>
</gene>
<reference evidence="1" key="1">
    <citation type="submission" date="2011-02" db="EMBL/GenBank/DDBJ databases">
        <title>The genome of the leaf-cutting ant Acromyrmex echinatior suggests key adaptations to social evolution and fungus farming.</title>
        <authorList>
            <person name="Nygaard S."/>
            <person name="Zhang G."/>
        </authorList>
    </citation>
    <scope>NUCLEOTIDE SEQUENCE</scope>
</reference>
<organism evidence="2">
    <name type="scientific">Acromyrmex echinatior</name>
    <name type="common">Panamanian leafcutter ant</name>
    <name type="synonym">Acromyrmex octospinosus echinatior</name>
    <dbReference type="NCBI Taxonomy" id="103372"/>
    <lineage>
        <taxon>Eukaryota</taxon>
        <taxon>Metazoa</taxon>
        <taxon>Ecdysozoa</taxon>
        <taxon>Arthropoda</taxon>
        <taxon>Hexapoda</taxon>
        <taxon>Insecta</taxon>
        <taxon>Pterygota</taxon>
        <taxon>Neoptera</taxon>
        <taxon>Endopterygota</taxon>
        <taxon>Hymenoptera</taxon>
        <taxon>Apocrita</taxon>
        <taxon>Aculeata</taxon>
        <taxon>Formicoidea</taxon>
        <taxon>Formicidae</taxon>
        <taxon>Myrmicinae</taxon>
        <taxon>Acromyrmex</taxon>
    </lineage>
</organism>
<accession>F4WEN1</accession>
<keyword evidence="2" id="KW-1185">Reference proteome</keyword>
<evidence type="ECO:0000313" key="1">
    <source>
        <dbReference type="EMBL" id="EGI67394.1"/>
    </source>
</evidence>
<dbReference type="EMBL" id="GL888103">
    <property type="protein sequence ID" value="EGI67394.1"/>
    <property type="molecule type" value="Genomic_DNA"/>
</dbReference>
<dbReference type="InParanoid" id="F4WEN1"/>
<proteinExistence type="predicted"/>
<dbReference type="Proteomes" id="UP000007755">
    <property type="component" value="Unassembled WGS sequence"/>
</dbReference>